<evidence type="ECO:0000313" key="2">
    <source>
        <dbReference type="EMBL" id="BBX45882.1"/>
    </source>
</evidence>
<proteinExistence type="predicted"/>
<dbReference type="Gene3D" id="3.40.50.12780">
    <property type="entry name" value="N-terminal domain of ligase-like"/>
    <property type="match status" value="1"/>
</dbReference>
<dbReference type="Proteomes" id="UP000465866">
    <property type="component" value="Chromosome"/>
</dbReference>
<name>A0A7I7KX10_9MYCO</name>
<dbReference type="AlphaFoldDB" id="A0A7I7KX10"/>
<gene>
    <name evidence="2" type="ORF">MCOO_18970</name>
</gene>
<dbReference type="RefSeq" id="WP_232064930.1">
    <property type="nucleotide sequence ID" value="NZ_AP022569.1"/>
</dbReference>
<dbReference type="InterPro" id="IPR000873">
    <property type="entry name" value="AMP-dep_synth/lig_dom"/>
</dbReference>
<keyword evidence="3" id="KW-1185">Reference proteome</keyword>
<feature type="domain" description="AMP-dependent synthetase/ligase" evidence="1">
    <location>
        <begin position="66"/>
        <end position="146"/>
    </location>
</feature>
<evidence type="ECO:0000259" key="1">
    <source>
        <dbReference type="Pfam" id="PF00501"/>
    </source>
</evidence>
<dbReference type="KEGG" id="mcoo:MCOO_18970"/>
<accession>A0A7I7KX10</accession>
<protein>
    <recommendedName>
        <fullName evidence="1">AMP-dependent synthetase/ligase domain-containing protein</fullName>
    </recommendedName>
</protein>
<dbReference type="EMBL" id="AP022569">
    <property type="protein sequence ID" value="BBX45882.1"/>
    <property type="molecule type" value="Genomic_DNA"/>
</dbReference>
<dbReference type="Pfam" id="PF00501">
    <property type="entry name" value="AMP-binding"/>
    <property type="match status" value="1"/>
</dbReference>
<organism evidence="2 3">
    <name type="scientific">Mycobacterium cookii</name>
    <dbReference type="NCBI Taxonomy" id="1775"/>
    <lineage>
        <taxon>Bacteria</taxon>
        <taxon>Bacillati</taxon>
        <taxon>Actinomycetota</taxon>
        <taxon>Actinomycetes</taxon>
        <taxon>Mycobacteriales</taxon>
        <taxon>Mycobacteriaceae</taxon>
        <taxon>Mycobacterium</taxon>
    </lineage>
</organism>
<evidence type="ECO:0000313" key="3">
    <source>
        <dbReference type="Proteomes" id="UP000465866"/>
    </source>
</evidence>
<dbReference type="SUPFAM" id="SSF56801">
    <property type="entry name" value="Acetyl-CoA synthetase-like"/>
    <property type="match status" value="1"/>
</dbReference>
<dbReference type="InterPro" id="IPR042099">
    <property type="entry name" value="ANL_N_sf"/>
</dbReference>
<sequence>MTSAGVKLIRKTSGDWTVRPNLEDYQQTRATFDWTKIPPLCSGMAGDGCNIAYAAVDRHADGPTATRTALRFVAKDWDGVTATRDLSYGELAHFSRRFTNVLRSLDVGPGSRIFTIMDRAPELYITIMGALRNGCVVSPLFSASTSTA</sequence>
<reference evidence="2 3" key="1">
    <citation type="journal article" date="2019" name="Emerg. Microbes Infect.">
        <title>Comprehensive subspecies identification of 175 nontuberculous mycobacteria species based on 7547 genomic profiles.</title>
        <authorList>
            <person name="Matsumoto Y."/>
            <person name="Kinjo T."/>
            <person name="Motooka D."/>
            <person name="Nabeya D."/>
            <person name="Jung N."/>
            <person name="Uechi K."/>
            <person name="Horii T."/>
            <person name="Iida T."/>
            <person name="Fujita J."/>
            <person name="Nakamura S."/>
        </authorList>
    </citation>
    <scope>NUCLEOTIDE SEQUENCE [LARGE SCALE GENOMIC DNA]</scope>
    <source>
        <strain evidence="2 3">JCM 12404</strain>
    </source>
</reference>